<accession>A0A9P1MCC1</accession>
<evidence type="ECO:0000313" key="1">
    <source>
        <dbReference type="EMBL" id="CAI4216506.1"/>
    </source>
</evidence>
<dbReference type="PANTHER" id="PTHR38846">
    <property type="entry name" value="C3H1-TYPE DOMAIN-CONTAINING PROTEIN"/>
    <property type="match status" value="1"/>
</dbReference>
<gene>
    <name evidence="1" type="ORF">PPNO1_LOCUS6160</name>
</gene>
<proteinExistence type="predicted"/>
<comment type="caution">
    <text evidence="1">The sequence shown here is derived from an EMBL/GenBank/DDBJ whole genome shotgun (WGS) entry which is preliminary data.</text>
</comment>
<dbReference type="OrthoDB" id="6105938at2759"/>
<keyword evidence="2" id="KW-1185">Reference proteome</keyword>
<dbReference type="EMBL" id="CALLCH030000015">
    <property type="protein sequence ID" value="CAI4216506.1"/>
    <property type="molecule type" value="Genomic_DNA"/>
</dbReference>
<dbReference type="AlphaFoldDB" id="A0A9P1MCC1"/>
<organism evidence="1 2">
    <name type="scientific">Parascedosporium putredinis</name>
    <dbReference type="NCBI Taxonomy" id="1442378"/>
    <lineage>
        <taxon>Eukaryota</taxon>
        <taxon>Fungi</taxon>
        <taxon>Dikarya</taxon>
        <taxon>Ascomycota</taxon>
        <taxon>Pezizomycotina</taxon>
        <taxon>Sordariomycetes</taxon>
        <taxon>Hypocreomycetidae</taxon>
        <taxon>Microascales</taxon>
        <taxon>Microascaceae</taxon>
        <taxon>Parascedosporium</taxon>
    </lineage>
</organism>
<protein>
    <submittedName>
        <fullName evidence="1">Uncharacterized protein</fullName>
    </submittedName>
</protein>
<dbReference type="Proteomes" id="UP000838763">
    <property type="component" value="Unassembled WGS sequence"/>
</dbReference>
<sequence length="133" mass="15418">MAKKRRQKVKPAENGVQLPKAGAVVATSRSKKPKVQELWENYFGEGALSDWQRLCGDLALPDDLPSKRQCRIALRRVNVNIRQFLEASSRPEGVRFFKNTRELEMFTRERDYFYPRKKIPKGSPLRALLRCLA</sequence>
<evidence type="ECO:0000313" key="2">
    <source>
        <dbReference type="Proteomes" id="UP000838763"/>
    </source>
</evidence>
<name>A0A9P1MCC1_9PEZI</name>
<reference evidence="1" key="1">
    <citation type="submission" date="2022-11" db="EMBL/GenBank/DDBJ databases">
        <authorList>
            <person name="Scott C."/>
            <person name="Bruce N."/>
        </authorList>
    </citation>
    <scope>NUCLEOTIDE SEQUENCE</scope>
</reference>
<dbReference type="PANTHER" id="PTHR38846:SF1">
    <property type="entry name" value="C3H1-TYPE DOMAIN-CONTAINING PROTEIN"/>
    <property type="match status" value="1"/>
</dbReference>